<keyword evidence="2" id="KW-0378">Hydrolase</keyword>
<keyword evidence="3" id="KW-0805">Transcription regulation</keyword>
<evidence type="ECO:0000256" key="3">
    <source>
        <dbReference type="ARBA" id="ARBA00023015"/>
    </source>
</evidence>
<dbReference type="CDD" id="cd06529">
    <property type="entry name" value="S24_LexA-like"/>
    <property type="match status" value="1"/>
</dbReference>
<protein>
    <submittedName>
        <fullName evidence="7">Prophage MuMc02, peptidase, family S24</fullName>
    </submittedName>
</protein>
<name>M2TK71_9SPHN</name>
<evidence type="ECO:0000256" key="2">
    <source>
        <dbReference type="ARBA" id="ARBA00022801"/>
    </source>
</evidence>
<dbReference type="PANTHER" id="PTHR40661">
    <property type="match status" value="1"/>
</dbReference>
<reference evidence="7 8" key="1">
    <citation type="journal article" date="2013" name="Genome Announc.">
        <title>Draft Genome Sequence of Strain JLT2015T, Belonging to the Family Sphingomonadaceae of the Alphaproteobacteria.</title>
        <authorList>
            <person name="Tang K."/>
            <person name="Liu K."/>
            <person name="Li S."/>
            <person name="Jiao N."/>
        </authorList>
    </citation>
    <scope>NUCLEOTIDE SEQUENCE [LARGE SCALE GENOMIC DNA]</scope>
    <source>
        <strain evidence="7 8">JLT2015</strain>
    </source>
</reference>
<dbReference type="InterPro" id="IPR019756">
    <property type="entry name" value="Pept_S26A_signal_pept_1_Ser-AS"/>
</dbReference>
<dbReference type="GO" id="GO:0003677">
    <property type="term" value="F:DNA binding"/>
    <property type="evidence" value="ECO:0007669"/>
    <property type="project" value="UniProtKB-KW"/>
</dbReference>
<keyword evidence="1" id="KW-0645">Protease</keyword>
<evidence type="ECO:0000259" key="6">
    <source>
        <dbReference type="Pfam" id="PF00717"/>
    </source>
</evidence>
<evidence type="ECO:0000313" key="7">
    <source>
        <dbReference type="EMBL" id="EMD82081.1"/>
    </source>
</evidence>
<dbReference type="SUPFAM" id="SSF51306">
    <property type="entry name" value="LexA/Signal peptidase"/>
    <property type="match status" value="1"/>
</dbReference>
<gene>
    <name evidence="7" type="ORF">C725_2569</name>
</gene>
<dbReference type="Pfam" id="PF00717">
    <property type="entry name" value="Peptidase_S24"/>
    <property type="match status" value="1"/>
</dbReference>
<dbReference type="GO" id="GO:0004252">
    <property type="term" value="F:serine-type endopeptidase activity"/>
    <property type="evidence" value="ECO:0007669"/>
    <property type="project" value="InterPro"/>
</dbReference>
<dbReference type="InterPro" id="IPR015927">
    <property type="entry name" value="Peptidase_S24_S26A/B/C"/>
</dbReference>
<sequence>MFYHMRNDRIGDVNDSDRIRHRLDELIRNSADDYASISRLLNRNAAYIQQFIKRGVPKKLDGDDRRQLARHFDVPESELGGPVAERRARPLLATGERQPDDYLLIPYFSAIGASAGPGALLAEEELAESALAFQARWVTDMCKSNPDLLSVIKVQGDSMLPTLGDGDPILVDRGDASEHLRDGIYVMRAEDTLLVKRVSRSPAGRRIRVTSDNDIYPDIGECDPAEIDIIGRVIWVGRQLR</sequence>
<dbReference type="PANTHER" id="PTHR40661:SF3">
    <property type="entry name" value="FELS-1 PROPHAGE TRANSCRIPTIONAL REGULATOR"/>
    <property type="match status" value="1"/>
</dbReference>
<dbReference type="PATRIC" id="fig|1234595.3.peg.2570"/>
<dbReference type="InterPro" id="IPR036286">
    <property type="entry name" value="LexA/Signal_pep-like_sf"/>
</dbReference>
<keyword evidence="4" id="KW-0238">DNA-binding</keyword>
<organism evidence="7 8">
    <name type="scientific">Pacificimonas flava</name>
    <dbReference type="NCBI Taxonomy" id="1234595"/>
    <lineage>
        <taxon>Bacteria</taxon>
        <taxon>Pseudomonadati</taxon>
        <taxon>Pseudomonadota</taxon>
        <taxon>Alphaproteobacteria</taxon>
        <taxon>Sphingomonadales</taxon>
        <taxon>Sphingosinicellaceae</taxon>
        <taxon>Pacificimonas</taxon>
    </lineage>
</organism>
<dbReference type="PROSITE" id="PS00501">
    <property type="entry name" value="SPASE_I_1"/>
    <property type="match status" value="1"/>
</dbReference>
<comment type="caution">
    <text evidence="7">The sequence shown here is derived from an EMBL/GenBank/DDBJ whole genome shotgun (WGS) entry which is preliminary data.</text>
</comment>
<dbReference type="Gene3D" id="2.10.109.10">
    <property type="entry name" value="Umud Fragment, subunit A"/>
    <property type="match status" value="1"/>
</dbReference>
<keyword evidence="8" id="KW-1185">Reference proteome</keyword>
<feature type="domain" description="Peptidase S24/S26A/S26B/S26C" evidence="6">
    <location>
        <begin position="114"/>
        <end position="234"/>
    </location>
</feature>
<evidence type="ECO:0000256" key="5">
    <source>
        <dbReference type="ARBA" id="ARBA00023163"/>
    </source>
</evidence>
<dbReference type="Proteomes" id="UP000011717">
    <property type="component" value="Unassembled WGS sequence"/>
</dbReference>
<accession>M2TK71</accession>
<proteinExistence type="predicted"/>
<dbReference type="AlphaFoldDB" id="M2TK71"/>
<evidence type="ECO:0000313" key="8">
    <source>
        <dbReference type="Proteomes" id="UP000011717"/>
    </source>
</evidence>
<dbReference type="GO" id="GO:0016020">
    <property type="term" value="C:membrane"/>
    <property type="evidence" value="ECO:0007669"/>
    <property type="project" value="InterPro"/>
</dbReference>
<dbReference type="GO" id="GO:0006508">
    <property type="term" value="P:proteolysis"/>
    <property type="evidence" value="ECO:0007669"/>
    <property type="project" value="UniProtKB-KW"/>
</dbReference>
<evidence type="ECO:0000256" key="1">
    <source>
        <dbReference type="ARBA" id="ARBA00022670"/>
    </source>
</evidence>
<dbReference type="InterPro" id="IPR039418">
    <property type="entry name" value="LexA-like"/>
</dbReference>
<keyword evidence="5" id="KW-0804">Transcription</keyword>
<evidence type="ECO:0000256" key="4">
    <source>
        <dbReference type="ARBA" id="ARBA00023125"/>
    </source>
</evidence>
<dbReference type="EMBL" id="AMRV01000010">
    <property type="protein sequence ID" value="EMD82081.1"/>
    <property type="molecule type" value="Genomic_DNA"/>
</dbReference>